<feature type="coiled-coil region" evidence="4">
    <location>
        <begin position="37"/>
        <end position="64"/>
    </location>
</feature>
<evidence type="ECO:0000256" key="2">
    <source>
        <dbReference type="ARBA" id="ARBA00022821"/>
    </source>
</evidence>
<gene>
    <name evidence="6" type="ORF">F3Y22_tig00009009pilonHSYRG00191</name>
</gene>
<dbReference type="InterPro" id="IPR027417">
    <property type="entry name" value="P-loop_NTPase"/>
</dbReference>
<protein>
    <recommendedName>
        <fullName evidence="5">AAA+ ATPase domain-containing protein</fullName>
    </recommendedName>
</protein>
<evidence type="ECO:0000256" key="4">
    <source>
        <dbReference type="SAM" id="Coils"/>
    </source>
</evidence>
<accession>A0A6A3C8V3</accession>
<dbReference type="InterPro" id="IPR050905">
    <property type="entry name" value="Plant_NBS-LRR"/>
</dbReference>
<keyword evidence="3" id="KW-0067">ATP-binding</keyword>
<dbReference type="GO" id="GO:0005524">
    <property type="term" value="F:ATP binding"/>
    <property type="evidence" value="ECO:0007669"/>
    <property type="project" value="UniProtKB-KW"/>
</dbReference>
<dbReference type="Proteomes" id="UP000436088">
    <property type="component" value="Unassembled WGS sequence"/>
</dbReference>
<feature type="domain" description="AAA+ ATPase" evidence="5">
    <location>
        <begin position="178"/>
        <end position="314"/>
    </location>
</feature>
<dbReference type="FunFam" id="1.10.8.430:FF:000003">
    <property type="entry name" value="Probable disease resistance protein At5g66910"/>
    <property type="match status" value="1"/>
</dbReference>
<dbReference type="Gene3D" id="3.40.50.300">
    <property type="entry name" value="P-loop containing nucleotide triphosphate hydrolases"/>
    <property type="match status" value="1"/>
</dbReference>
<evidence type="ECO:0000313" key="6">
    <source>
        <dbReference type="EMBL" id="KAE8725174.1"/>
    </source>
</evidence>
<dbReference type="PANTHER" id="PTHR33463:SF136">
    <property type="entry name" value="NB-ARC DOMAIN-CONTAINING PROTEIN"/>
    <property type="match status" value="1"/>
</dbReference>
<dbReference type="PRINTS" id="PR00364">
    <property type="entry name" value="DISEASERSIST"/>
</dbReference>
<keyword evidence="2" id="KW-0611">Plant defense</keyword>
<dbReference type="EMBL" id="VEPZ02000430">
    <property type="protein sequence ID" value="KAE8725174.1"/>
    <property type="molecule type" value="Genomic_DNA"/>
</dbReference>
<reference evidence="6" key="1">
    <citation type="submission" date="2019-09" db="EMBL/GenBank/DDBJ databases">
        <title>Draft genome information of white flower Hibiscus syriacus.</title>
        <authorList>
            <person name="Kim Y.-M."/>
        </authorList>
    </citation>
    <scope>NUCLEOTIDE SEQUENCE [LARGE SCALE GENOMIC DNA]</scope>
    <source>
        <strain evidence="6">YM2019G1</strain>
    </source>
</reference>
<dbReference type="Gene3D" id="1.10.8.430">
    <property type="entry name" value="Helical domain of apoptotic protease-activating factors"/>
    <property type="match status" value="1"/>
</dbReference>
<dbReference type="SUPFAM" id="SSF52540">
    <property type="entry name" value="P-loop containing nucleoside triphosphate hydrolases"/>
    <property type="match status" value="1"/>
</dbReference>
<dbReference type="GO" id="GO:0006952">
    <property type="term" value="P:defense response"/>
    <property type="evidence" value="ECO:0007669"/>
    <property type="project" value="UniProtKB-KW"/>
</dbReference>
<evidence type="ECO:0000256" key="1">
    <source>
        <dbReference type="ARBA" id="ARBA00022741"/>
    </source>
</evidence>
<dbReference type="GO" id="GO:0043531">
    <property type="term" value="F:ADP binding"/>
    <property type="evidence" value="ECO:0007669"/>
    <property type="project" value="InterPro"/>
</dbReference>
<evidence type="ECO:0000313" key="7">
    <source>
        <dbReference type="Proteomes" id="UP000436088"/>
    </source>
</evidence>
<dbReference type="FunFam" id="3.40.50.300:FF:001091">
    <property type="entry name" value="Probable disease resistance protein At1g61300"/>
    <property type="match status" value="1"/>
</dbReference>
<keyword evidence="1" id="KW-0547">Nucleotide-binding</keyword>
<name>A0A6A3C8V3_HIBSY</name>
<dbReference type="InterPro" id="IPR002182">
    <property type="entry name" value="NB-ARC"/>
</dbReference>
<proteinExistence type="predicted"/>
<keyword evidence="7" id="KW-1185">Reference proteome</keyword>
<dbReference type="Pfam" id="PF00931">
    <property type="entry name" value="NB-ARC"/>
    <property type="match status" value="1"/>
</dbReference>
<comment type="caution">
    <text evidence="6">The sequence shown here is derived from an EMBL/GenBank/DDBJ whole genome shotgun (WGS) entry which is preliminary data.</text>
</comment>
<dbReference type="AlphaFoldDB" id="A0A6A3C8V3"/>
<evidence type="ECO:0000259" key="5">
    <source>
        <dbReference type="SMART" id="SM00382"/>
    </source>
</evidence>
<organism evidence="6 7">
    <name type="scientific">Hibiscus syriacus</name>
    <name type="common">Rose of Sharon</name>
    <dbReference type="NCBI Taxonomy" id="106335"/>
    <lineage>
        <taxon>Eukaryota</taxon>
        <taxon>Viridiplantae</taxon>
        <taxon>Streptophyta</taxon>
        <taxon>Embryophyta</taxon>
        <taxon>Tracheophyta</taxon>
        <taxon>Spermatophyta</taxon>
        <taxon>Magnoliopsida</taxon>
        <taxon>eudicotyledons</taxon>
        <taxon>Gunneridae</taxon>
        <taxon>Pentapetalae</taxon>
        <taxon>rosids</taxon>
        <taxon>malvids</taxon>
        <taxon>Malvales</taxon>
        <taxon>Malvaceae</taxon>
        <taxon>Malvoideae</taxon>
        <taxon>Hibiscus</taxon>
    </lineage>
</organism>
<evidence type="ECO:0000256" key="3">
    <source>
        <dbReference type="ARBA" id="ARBA00022840"/>
    </source>
</evidence>
<dbReference type="InterPro" id="IPR042197">
    <property type="entry name" value="Apaf_helical"/>
</dbReference>
<keyword evidence="4" id="KW-0175">Coiled coil</keyword>
<dbReference type="SMART" id="SM00382">
    <property type="entry name" value="AAA"/>
    <property type="match status" value="1"/>
</dbReference>
<dbReference type="PANTHER" id="PTHR33463">
    <property type="entry name" value="NB-ARC DOMAIN-CONTAINING PROTEIN-RELATED"/>
    <property type="match status" value="1"/>
</dbReference>
<sequence length="463" mass="52195">MDCLFAFVGSLAGKAVEYAVEPTARQLSYLVKPRSKFQNLRGKVKDLKEARQRMQQSVEEANRKGEVIFDDVQSWLEAANEKISEDAATQLQKDEENATKCFVGFCPNFKSRYQLSRKADKEASDITQLLAKKEAFKEVSYRPAIEAIDTIRPDELYEAFESRSGAFDEVMTALEDDRVSIIGVYGMGGVGKTTLVKEVAGRAKVKLSFDEVVLVTIKQEPNEMNIQKEIAEKLGMTISEKNIDKRAARLRARLEKVNRVLVILDDIWDFLDIRELGIPSAVQHKGCKILITSRKLVVLKLMGSQKSLPIDVLKEDEAWNLFMNVAAPIAERSDVQSTAMKVAQKCAGLPLAITTVAKALKHKENLYEWEDALERLKPSEINYRGISGAVYSALEMSYTYLESEEHKYTFLLCSIMGHDAVIEDLLKYCRGLSNDSSNKKKYIVAACVYFMALTRWKKCGTEC</sequence>
<dbReference type="InterPro" id="IPR003593">
    <property type="entry name" value="AAA+_ATPase"/>
</dbReference>